<evidence type="ECO:0000313" key="1">
    <source>
        <dbReference type="EMBL" id="AXA43079.1"/>
    </source>
</evidence>
<reference evidence="1 2" key="1">
    <citation type="submission" date="2018-07" db="EMBL/GenBank/DDBJ databases">
        <title>Rhizobium leguminosarum strain:ATCC 14479 Genome sequencing and assembly.</title>
        <authorList>
            <person name="Chakraborty R."/>
        </authorList>
    </citation>
    <scope>NUCLEOTIDE SEQUENCE [LARGE SCALE GENOMIC DNA]</scope>
    <source>
        <strain evidence="1 2">ATCC 14479</strain>
        <plasmid evidence="2">Plasmid unnamed1</plasmid>
    </source>
</reference>
<gene>
    <name evidence="1" type="ORF">DLJ82_5518</name>
</gene>
<proteinExistence type="predicted"/>
<accession>A0A2Z4YQ09</accession>
<protein>
    <submittedName>
        <fullName evidence="1">Uncharacterized protein</fullName>
    </submittedName>
</protein>
<geneLocation type="plasmid" evidence="1 2">
    <name>unnamed1</name>
</geneLocation>
<organism evidence="1 2">
    <name type="scientific">Rhizobium leguminosarum</name>
    <dbReference type="NCBI Taxonomy" id="384"/>
    <lineage>
        <taxon>Bacteria</taxon>
        <taxon>Pseudomonadati</taxon>
        <taxon>Pseudomonadota</taxon>
        <taxon>Alphaproteobacteria</taxon>
        <taxon>Hyphomicrobiales</taxon>
        <taxon>Rhizobiaceae</taxon>
        <taxon>Rhizobium/Agrobacterium group</taxon>
        <taxon>Rhizobium</taxon>
    </lineage>
</organism>
<dbReference type="EMBL" id="CP030761">
    <property type="protein sequence ID" value="AXA43079.1"/>
    <property type="molecule type" value="Genomic_DNA"/>
</dbReference>
<evidence type="ECO:0000313" key="2">
    <source>
        <dbReference type="Proteomes" id="UP000251166"/>
    </source>
</evidence>
<name>A0A2Z4YQ09_RHILE</name>
<keyword evidence="1" id="KW-0614">Plasmid</keyword>
<dbReference type="AlphaFoldDB" id="A0A2Z4YQ09"/>
<dbReference type="Proteomes" id="UP000251166">
    <property type="component" value="Plasmid unnamed1"/>
</dbReference>
<sequence length="39" mass="4308">MYSPFTTLYVSELLENFAMNLRASSSIKAFGLAPPTELP</sequence>